<dbReference type="SUPFAM" id="SSF54862">
    <property type="entry name" value="4Fe-4S ferredoxins"/>
    <property type="match status" value="1"/>
</dbReference>
<feature type="domain" description="4Fe-4S ferredoxin-type" evidence="5">
    <location>
        <begin position="126"/>
        <end position="155"/>
    </location>
</feature>
<dbReference type="AlphaFoldDB" id="A0A1I4ZDI4"/>
<keyword evidence="1" id="KW-0004">4Fe-4S</keyword>
<dbReference type="PROSITE" id="PS51379">
    <property type="entry name" value="4FE4S_FER_2"/>
    <property type="match status" value="3"/>
</dbReference>
<keyword evidence="2" id="KW-0479">Metal-binding</keyword>
<evidence type="ECO:0000313" key="7">
    <source>
        <dbReference type="Proteomes" id="UP000199236"/>
    </source>
</evidence>
<proteinExistence type="predicted"/>
<dbReference type="InterPro" id="IPR017900">
    <property type="entry name" value="4Fe4S_Fe_S_CS"/>
</dbReference>
<dbReference type="GO" id="GO:0051539">
    <property type="term" value="F:4 iron, 4 sulfur cluster binding"/>
    <property type="evidence" value="ECO:0007669"/>
    <property type="project" value="UniProtKB-KW"/>
</dbReference>
<dbReference type="PANTHER" id="PTHR43177:SF9">
    <property type="entry name" value="PROTEIN NRFC"/>
    <property type="match status" value="1"/>
</dbReference>
<dbReference type="CDD" id="cd10551">
    <property type="entry name" value="PsrB"/>
    <property type="match status" value="1"/>
</dbReference>
<dbReference type="InterPro" id="IPR006311">
    <property type="entry name" value="TAT_signal"/>
</dbReference>
<sequence length="254" mass="27163">MDSSRRQFLGAIGQVSIGAAATVAGANSASAATGSASDGPQPTGPKWGMVVDLRKCIGCQACTVACIMENAVPEDSFRTHVSVYEVVKEGRDPAMVMLPRLCNHCDEPPCVEVCPVEATYKKEGTGEVLVDASRCVGCAYCVQACPYDARFINHETQTADKCTFCIHRTEAGLLPACVETCVGGARIFGDLNDPESTVSKLLKEHEVSVLRPEMHTAPNVYYIGLDEALDGRVAGEAAYRPPLTTNIDHHEEGR</sequence>
<protein>
    <submittedName>
        <fullName evidence="6">Tetrathionate reductase subunit B</fullName>
    </submittedName>
</protein>
<accession>A0A1I4ZDI4</accession>
<evidence type="ECO:0000259" key="5">
    <source>
        <dbReference type="PROSITE" id="PS51379"/>
    </source>
</evidence>
<evidence type="ECO:0000256" key="3">
    <source>
        <dbReference type="ARBA" id="ARBA00023004"/>
    </source>
</evidence>
<dbReference type="PANTHER" id="PTHR43177">
    <property type="entry name" value="PROTEIN NRFC"/>
    <property type="match status" value="1"/>
</dbReference>
<keyword evidence="4" id="KW-0411">Iron-sulfur</keyword>
<dbReference type="EMBL" id="FOVR01000001">
    <property type="protein sequence ID" value="SFN48039.1"/>
    <property type="molecule type" value="Genomic_DNA"/>
</dbReference>
<gene>
    <name evidence="6" type="ORF">SAMN04488056_10143</name>
</gene>
<keyword evidence="7" id="KW-1185">Reference proteome</keyword>
<dbReference type="InterPro" id="IPR054822">
    <property type="entry name" value="DsrO-like"/>
</dbReference>
<evidence type="ECO:0000256" key="2">
    <source>
        <dbReference type="ARBA" id="ARBA00022723"/>
    </source>
</evidence>
<dbReference type="RefSeq" id="WP_090067664.1">
    <property type="nucleotide sequence ID" value="NZ_FOVR01000001.1"/>
</dbReference>
<evidence type="ECO:0000313" key="6">
    <source>
        <dbReference type="EMBL" id="SFN48039.1"/>
    </source>
</evidence>
<evidence type="ECO:0000256" key="4">
    <source>
        <dbReference type="ARBA" id="ARBA00023014"/>
    </source>
</evidence>
<feature type="domain" description="4Fe-4S ferredoxin-type" evidence="5">
    <location>
        <begin position="93"/>
        <end position="124"/>
    </location>
</feature>
<dbReference type="Pfam" id="PF13247">
    <property type="entry name" value="Fer4_11"/>
    <property type="match status" value="1"/>
</dbReference>
<dbReference type="PROSITE" id="PS00198">
    <property type="entry name" value="4FE4S_FER_1"/>
    <property type="match status" value="1"/>
</dbReference>
<dbReference type="GO" id="GO:0046872">
    <property type="term" value="F:metal ion binding"/>
    <property type="evidence" value="ECO:0007669"/>
    <property type="project" value="UniProtKB-KW"/>
</dbReference>
<dbReference type="STRING" id="655353.SAMN04488056_10143"/>
<organism evidence="6 7">
    <name type="scientific">Cohaesibacter marisflavi</name>
    <dbReference type="NCBI Taxonomy" id="655353"/>
    <lineage>
        <taxon>Bacteria</taxon>
        <taxon>Pseudomonadati</taxon>
        <taxon>Pseudomonadota</taxon>
        <taxon>Alphaproteobacteria</taxon>
        <taxon>Hyphomicrobiales</taxon>
        <taxon>Cohaesibacteraceae</taxon>
    </lineage>
</organism>
<reference evidence="6 7" key="1">
    <citation type="submission" date="2016-10" db="EMBL/GenBank/DDBJ databases">
        <authorList>
            <person name="de Groot N.N."/>
        </authorList>
    </citation>
    <scope>NUCLEOTIDE SEQUENCE [LARGE SCALE GENOMIC DNA]</scope>
    <source>
        <strain evidence="6 7">CGMCC 1.9157</strain>
    </source>
</reference>
<dbReference type="NCBIfam" id="NF045797">
    <property type="entry name" value="DsrO"/>
    <property type="match status" value="1"/>
</dbReference>
<dbReference type="Proteomes" id="UP000199236">
    <property type="component" value="Unassembled WGS sequence"/>
</dbReference>
<evidence type="ECO:0000256" key="1">
    <source>
        <dbReference type="ARBA" id="ARBA00022485"/>
    </source>
</evidence>
<feature type="domain" description="4Fe-4S ferredoxin-type" evidence="5">
    <location>
        <begin position="47"/>
        <end position="77"/>
    </location>
</feature>
<name>A0A1I4ZDI4_9HYPH</name>
<dbReference type="Gene3D" id="3.30.70.20">
    <property type="match status" value="2"/>
</dbReference>
<dbReference type="OrthoDB" id="9779457at2"/>
<keyword evidence="3" id="KW-0408">Iron</keyword>
<dbReference type="InterPro" id="IPR017896">
    <property type="entry name" value="4Fe4S_Fe-S-bd"/>
</dbReference>
<dbReference type="PROSITE" id="PS51318">
    <property type="entry name" value="TAT"/>
    <property type="match status" value="1"/>
</dbReference>
<dbReference type="InterPro" id="IPR050954">
    <property type="entry name" value="ET_IronSulfur_Cluster-Binding"/>
</dbReference>